<dbReference type="EMBL" id="BDCO01000002">
    <property type="protein sequence ID" value="GAT34346.1"/>
    <property type="molecule type" value="Genomic_DNA"/>
</dbReference>
<evidence type="ECO:0000313" key="1">
    <source>
        <dbReference type="EMBL" id="GAT34346.1"/>
    </source>
</evidence>
<dbReference type="OrthoDB" id="9826444at2"/>
<reference evidence="2" key="1">
    <citation type="journal article" date="2017" name="Genome Announc.">
        <title>Draft Genome Sequence of Terrimicrobium sacchariphilum NM-5T, a Facultative Anaerobic Soil Bacterium of the Class Spartobacteria.</title>
        <authorList>
            <person name="Qiu Y.L."/>
            <person name="Tourlousse D.M."/>
            <person name="Matsuura N."/>
            <person name="Ohashi A."/>
            <person name="Sekiguchi Y."/>
        </authorList>
    </citation>
    <scope>NUCLEOTIDE SEQUENCE [LARGE SCALE GENOMIC DNA]</scope>
    <source>
        <strain evidence="2">NM-5</strain>
    </source>
</reference>
<protein>
    <recommendedName>
        <fullName evidence="3">Lipoprotein</fullName>
    </recommendedName>
</protein>
<proteinExistence type="predicted"/>
<sequence length="139" mass="14602">MRAFLPVLCAVVLAGCASVGHNTSKPSSAAIPATEAQTNIAVLRAQAIASRMDEAKITKLRKSGTPFLAVRTLSLTPEQAVQLKHLLPSGNPAELICVVVWSAVTDKAVSNECYVLPTAPEVGKPVTLGEYTAEYVGSR</sequence>
<dbReference type="AlphaFoldDB" id="A0A146GCV5"/>
<dbReference type="RefSeq" id="WP_153811447.1">
    <property type="nucleotide sequence ID" value="NZ_BDCO01000002.1"/>
</dbReference>
<keyword evidence="2" id="KW-1185">Reference proteome</keyword>
<accession>A0A146GCV5</accession>
<evidence type="ECO:0008006" key="3">
    <source>
        <dbReference type="Google" id="ProtNLM"/>
    </source>
</evidence>
<dbReference type="Proteomes" id="UP000076023">
    <property type="component" value="Unassembled WGS sequence"/>
</dbReference>
<organism evidence="1 2">
    <name type="scientific">Terrimicrobium sacchariphilum</name>
    <dbReference type="NCBI Taxonomy" id="690879"/>
    <lineage>
        <taxon>Bacteria</taxon>
        <taxon>Pseudomonadati</taxon>
        <taxon>Verrucomicrobiota</taxon>
        <taxon>Terrimicrobiia</taxon>
        <taxon>Terrimicrobiales</taxon>
        <taxon>Terrimicrobiaceae</taxon>
        <taxon>Terrimicrobium</taxon>
    </lineage>
</organism>
<dbReference type="PROSITE" id="PS51257">
    <property type="entry name" value="PROKAR_LIPOPROTEIN"/>
    <property type="match status" value="1"/>
</dbReference>
<evidence type="ECO:0000313" key="2">
    <source>
        <dbReference type="Proteomes" id="UP000076023"/>
    </source>
</evidence>
<comment type="caution">
    <text evidence="1">The sequence shown here is derived from an EMBL/GenBank/DDBJ whole genome shotgun (WGS) entry which is preliminary data.</text>
</comment>
<name>A0A146GCV5_TERSA</name>
<gene>
    <name evidence="1" type="ORF">TSACC_22771</name>
</gene>
<dbReference type="InParanoid" id="A0A146GCV5"/>